<dbReference type="PANTHER" id="PTHR33490">
    <property type="entry name" value="BLR5614 PROTEIN-RELATED"/>
    <property type="match status" value="1"/>
</dbReference>
<evidence type="ECO:0000313" key="2">
    <source>
        <dbReference type="EMBL" id="PSR27239.1"/>
    </source>
</evidence>
<dbReference type="AlphaFoldDB" id="A0A2T2WYC3"/>
<dbReference type="SUPFAM" id="SSF54001">
    <property type="entry name" value="Cysteine proteinases"/>
    <property type="match status" value="1"/>
</dbReference>
<protein>
    <submittedName>
        <fullName evidence="2">Transglutaminase</fullName>
    </submittedName>
</protein>
<dbReference type="EMBL" id="PXYW01000112">
    <property type="protein sequence ID" value="PSR27239.1"/>
    <property type="molecule type" value="Genomic_DNA"/>
</dbReference>
<dbReference type="Proteomes" id="UP000242972">
    <property type="component" value="Unassembled WGS sequence"/>
</dbReference>
<dbReference type="InterPro" id="IPR038765">
    <property type="entry name" value="Papain-like_cys_pep_sf"/>
</dbReference>
<dbReference type="Pfam" id="PF01841">
    <property type="entry name" value="Transglut_core"/>
    <property type="match status" value="1"/>
</dbReference>
<reference evidence="2 3" key="1">
    <citation type="journal article" date="2014" name="BMC Genomics">
        <title>Comparison of environmental and isolate Sulfobacillus genomes reveals diverse carbon, sulfur, nitrogen, and hydrogen metabolisms.</title>
        <authorList>
            <person name="Justice N.B."/>
            <person name="Norman A."/>
            <person name="Brown C.T."/>
            <person name="Singh A."/>
            <person name="Thomas B.C."/>
            <person name="Banfield J.F."/>
        </authorList>
    </citation>
    <scope>NUCLEOTIDE SEQUENCE [LARGE SCALE GENOMIC DNA]</scope>
    <source>
        <strain evidence="2">AMDSBA4</strain>
    </source>
</reference>
<comment type="caution">
    <text evidence="2">The sequence shown here is derived from an EMBL/GenBank/DDBJ whole genome shotgun (WGS) entry which is preliminary data.</text>
</comment>
<evidence type="ECO:0000313" key="3">
    <source>
        <dbReference type="Proteomes" id="UP000242972"/>
    </source>
</evidence>
<dbReference type="SMART" id="SM00460">
    <property type="entry name" value="TGc"/>
    <property type="match status" value="1"/>
</dbReference>
<evidence type="ECO:0000259" key="1">
    <source>
        <dbReference type="SMART" id="SM00460"/>
    </source>
</evidence>
<dbReference type="InterPro" id="IPR002931">
    <property type="entry name" value="Transglutaminase-like"/>
</dbReference>
<proteinExistence type="predicted"/>
<feature type="domain" description="Transglutaminase-like" evidence="1">
    <location>
        <begin position="231"/>
        <end position="294"/>
    </location>
</feature>
<accession>A0A2T2WYC3</accession>
<gene>
    <name evidence="2" type="ORF">C7B46_19535</name>
</gene>
<dbReference type="Gene3D" id="3.10.620.30">
    <property type="match status" value="1"/>
</dbReference>
<organism evidence="2 3">
    <name type="scientific">Sulfobacillus benefaciens</name>
    <dbReference type="NCBI Taxonomy" id="453960"/>
    <lineage>
        <taxon>Bacteria</taxon>
        <taxon>Bacillati</taxon>
        <taxon>Bacillota</taxon>
        <taxon>Clostridia</taxon>
        <taxon>Eubacteriales</taxon>
        <taxon>Clostridiales Family XVII. Incertae Sedis</taxon>
        <taxon>Sulfobacillus</taxon>
    </lineage>
</organism>
<name>A0A2T2WYC3_9FIRM</name>
<sequence length="425" mass="47578">MFCAISVWHFSYYVWGGHLVKHQHGYIWALILASLILFQPTASAKTLTQPNIASPDAITTLPAYYSFTKTVTIRNTSSVAALDVNAHVVLLAPQTAYSTVTLLSSSISPSSTHYDQFGNLIGVYSWPEIKPGQTETIVLKYVAESSEVSYKLPRSYPPYNKKSAVYQMYTNPNLEYAEGVNTDAPPLVALDQQITTPSENPYQKADAIFEWIVHNINYNYTLHASGSALATLSTHLGICSDFADLYVALLRTDHIPARLIGGYVTNNGAGQGGFHQWVEFYLPSVGWVVADPTWGKFGYFASLEDNWHIPLYDGIRQDISVHWYYSTAELSAAQLAQMNKQILIGYNYVFHTDQAPPAKPVAKRPILAVKQTPKTHSAHPLPALESLWVAFRHWVRELVDDVERWFGIIPPPTPHHDDWPQPQES</sequence>